<evidence type="ECO:0000313" key="1">
    <source>
        <dbReference type="EMBL" id="SMF87485.1"/>
    </source>
</evidence>
<accession>A0A1X7HJ13</accession>
<dbReference type="RefSeq" id="WP_085091125.1">
    <property type="nucleotide sequence ID" value="NZ_FXAK01000008.1"/>
</dbReference>
<proteinExistence type="predicted"/>
<dbReference type="Proteomes" id="UP000192936">
    <property type="component" value="Unassembled WGS sequence"/>
</dbReference>
<sequence>MNANLSHRCTALIDRARAAWLSQPLARKLASRNAARHSSMGRRRMSMELLDMELFRIDIGG</sequence>
<dbReference type="OrthoDB" id="7307460at2"/>
<dbReference type="AlphaFoldDB" id="A0A1X7HJ13"/>
<dbReference type="EMBL" id="FXAK01000008">
    <property type="protein sequence ID" value="SMF87485.1"/>
    <property type="molecule type" value="Genomic_DNA"/>
</dbReference>
<evidence type="ECO:0000313" key="2">
    <source>
        <dbReference type="Proteomes" id="UP000192936"/>
    </source>
</evidence>
<reference evidence="1 2" key="1">
    <citation type="submission" date="2017-04" db="EMBL/GenBank/DDBJ databases">
        <authorList>
            <person name="Afonso C.L."/>
            <person name="Miller P.J."/>
            <person name="Scott M.A."/>
            <person name="Spackman E."/>
            <person name="Goraichik I."/>
            <person name="Dimitrov K.M."/>
            <person name="Suarez D.L."/>
            <person name="Swayne D.E."/>
        </authorList>
    </citation>
    <scope>NUCLEOTIDE SEQUENCE [LARGE SCALE GENOMIC DNA]</scope>
    <source>
        <strain evidence="1 2">A2P</strain>
    </source>
</reference>
<name>A0A1X7HJ13_9PROT</name>
<protein>
    <submittedName>
        <fullName evidence="1">Uncharacterized protein</fullName>
    </submittedName>
</protein>
<gene>
    <name evidence="1" type="ORF">SAMN02982917_6292</name>
</gene>
<organism evidence="1 2">
    <name type="scientific">Azospirillum oryzae</name>
    <dbReference type="NCBI Taxonomy" id="286727"/>
    <lineage>
        <taxon>Bacteria</taxon>
        <taxon>Pseudomonadati</taxon>
        <taxon>Pseudomonadota</taxon>
        <taxon>Alphaproteobacteria</taxon>
        <taxon>Rhodospirillales</taxon>
        <taxon>Azospirillaceae</taxon>
        <taxon>Azospirillum</taxon>
    </lineage>
</organism>